<feature type="domain" description="Carbohydrate kinase PfkB" evidence="4">
    <location>
        <begin position="1"/>
        <end position="292"/>
    </location>
</feature>
<dbReference type="Pfam" id="PF00294">
    <property type="entry name" value="PfkB"/>
    <property type="match status" value="1"/>
</dbReference>
<keyword evidence="3 5" id="KW-0418">Kinase</keyword>
<dbReference type="InterPro" id="IPR050306">
    <property type="entry name" value="PfkB_Carbo_kinase"/>
</dbReference>
<dbReference type="InterPro" id="IPR002173">
    <property type="entry name" value="Carboh/pur_kinase_PfkB_CS"/>
</dbReference>
<organism evidence="5 6">
    <name type="scientific">Novosphingobium rhizovicinum</name>
    <dbReference type="NCBI Taxonomy" id="3228928"/>
    <lineage>
        <taxon>Bacteria</taxon>
        <taxon>Pseudomonadati</taxon>
        <taxon>Pseudomonadota</taxon>
        <taxon>Alphaproteobacteria</taxon>
        <taxon>Sphingomonadales</taxon>
        <taxon>Sphingomonadaceae</taxon>
        <taxon>Novosphingobium</taxon>
    </lineage>
</organism>
<name>A0ABV3RE58_9SPHN</name>
<sequence>MARVVCVGEVMVELSADPGGGWQLGFGGDTANTAVHLARSGHDVAYLTAVGRDPFSQQVCTKLKAEGVDTSLILDHPTRNVGLYAISTDEAGERTFSYWRDASAAKALFDLEDVQAVLAQAERADLLSFSLVSLAVLPAAGRRQLLDLARRVRDNGGRVAFDGNYRSRLWETTETAIEARDEAIAVASIGLPTFSDEAELSGAIDAKAVHAHWQRLGCGEVVVKLGSDGCLLPDGQHSPVPARLQPVDTSGAGDAFKGGYLAARLRGSDPAEAAKAGHALAAWTVMRRGAIPARDPSAPYRT</sequence>
<gene>
    <name evidence="5" type="ORF">ABUH87_14680</name>
</gene>
<evidence type="ECO:0000313" key="5">
    <source>
        <dbReference type="EMBL" id="MEW9856381.1"/>
    </source>
</evidence>
<dbReference type="PROSITE" id="PS00584">
    <property type="entry name" value="PFKB_KINASES_2"/>
    <property type="match status" value="1"/>
</dbReference>
<dbReference type="Gene3D" id="3.40.1190.20">
    <property type="match status" value="1"/>
</dbReference>
<dbReference type="GO" id="GO:0016301">
    <property type="term" value="F:kinase activity"/>
    <property type="evidence" value="ECO:0007669"/>
    <property type="project" value="UniProtKB-KW"/>
</dbReference>
<keyword evidence="2" id="KW-0808">Transferase</keyword>
<comment type="caution">
    <text evidence="5">The sequence shown here is derived from an EMBL/GenBank/DDBJ whole genome shotgun (WGS) entry which is preliminary data.</text>
</comment>
<proteinExistence type="inferred from homology"/>
<evidence type="ECO:0000313" key="6">
    <source>
        <dbReference type="Proteomes" id="UP001556118"/>
    </source>
</evidence>
<evidence type="ECO:0000256" key="1">
    <source>
        <dbReference type="ARBA" id="ARBA00010688"/>
    </source>
</evidence>
<protein>
    <submittedName>
        <fullName evidence="5">Sugar kinase</fullName>
    </submittedName>
</protein>
<dbReference type="PANTHER" id="PTHR43085">
    <property type="entry name" value="HEXOKINASE FAMILY MEMBER"/>
    <property type="match status" value="1"/>
</dbReference>
<reference evidence="5 6" key="1">
    <citation type="submission" date="2024-06" db="EMBL/GenBank/DDBJ databases">
        <title>Novosphingobium rhizovicinus M1R2S20.</title>
        <authorList>
            <person name="Sun J.-Q."/>
        </authorList>
    </citation>
    <scope>NUCLEOTIDE SEQUENCE [LARGE SCALE GENOMIC DNA]</scope>
    <source>
        <strain evidence="5 6">M1R2S20</strain>
    </source>
</reference>
<evidence type="ECO:0000256" key="2">
    <source>
        <dbReference type="ARBA" id="ARBA00022679"/>
    </source>
</evidence>
<dbReference type="EMBL" id="JBFNXR010000052">
    <property type="protein sequence ID" value="MEW9856381.1"/>
    <property type="molecule type" value="Genomic_DNA"/>
</dbReference>
<keyword evidence="6" id="KW-1185">Reference proteome</keyword>
<evidence type="ECO:0000259" key="4">
    <source>
        <dbReference type="Pfam" id="PF00294"/>
    </source>
</evidence>
<dbReference type="PANTHER" id="PTHR43085:SF15">
    <property type="entry name" value="2-DEHYDRO-3-DEOXYGLUCONOKINASE"/>
    <property type="match status" value="1"/>
</dbReference>
<dbReference type="CDD" id="cd01166">
    <property type="entry name" value="KdgK"/>
    <property type="match status" value="1"/>
</dbReference>
<evidence type="ECO:0000256" key="3">
    <source>
        <dbReference type="ARBA" id="ARBA00022777"/>
    </source>
</evidence>
<dbReference type="RefSeq" id="WP_367774816.1">
    <property type="nucleotide sequence ID" value="NZ_JBFNXR010000052.1"/>
</dbReference>
<dbReference type="Proteomes" id="UP001556118">
    <property type="component" value="Unassembled WGS sequence"/>
</dbReference>
<dbReference type="SUPFAM" id="SSF53613">
    <property type="entry name" value="Ribokinase-like"/>
    <property type="match status" value="1"/>
</dbReference>
<comment type="similarity">
    <text evidence="1">Belongs to the carbohydrate kinase PfkB family.</text>
</comment>
<accession>A0ABV3RE58</accession>
<dbReference type="InterPro" id="IPR011611">
    <property type="entry name" value="PfkB_dom"/>
</dbReference>
<dbReference type="InterPro" id="IPR029056">
    <property type="entry name" value="Ribokinase-like"/>
</dbReference>